<keyword evidence="3" id="KW-1185">Reference proteome</keyword>
<proteinExistence type="inferred from homology"/>
<protein>
    <submittedName>
        <fullName evidence="2">Uncharacterized protein</fullName>
    </submittedName>
</protein>
<organism evidence="2 3">
    <name type="scientific">Aspergillus tamarii</name>
    <dbReference type="NCBI Taxonomy" id="41984"/>
    <lineage>
        <taxon>Eukaryota</taxon>
        <taxon>Fungi</taxon>
        <taxon>Dikarya</taxon>
        <taxon>Ascomycota</taxon>
        <taxon>Pezizomycotina</taxon>
        <taxon>Eurotiomycetes</taxon>
        <taxon>Eurotiomycetidae</taxon>
        <taxon>Eurotiales</taxon>
        <taxon>Aspergillaceae</taxon>
        <taxon>Aspergillus</taxon>
        <taxon>Aspergillus subgen. Circumdati</taxon>
    </lineage>
</organism>
<reference evidence="2 3" key="1">
    <citation type="submission" date="2019-04" db="EMBL/GenBank/DDBJ databases">
        <title>Friends and foes A comparative genomics study of 23 Aspergillus species from section Flavi.</title>
        <authorList>
            <consortium name="DOE Joint Genome Institute"/>
            <person name="Kjaerbolling I."/>
            <person name="Vesth T."/>
            <person name="Frisvad J.C."/>
            <person name="Nybo J.L."/>
            <person name="Theobald S."/>
            <person name="Kildgaard S."/>
            <person name="Isbrandt T."/>
            <person name="Kuo A."/>
            <person name="Sato A."/>
            <person name="Lyhne E.K."/>
            <person name="Kogle M.E."/>
            <person name="Wiebenga A."/>
            <person name="Kun R.S."/>
            <person name="Lubbers R.J."/>
            <person name="Makela M.R."/>
            <person name="Barry K."/>
            <person name="Chovatia M."/>
            <person name="Clum A."/>
            <person name="Daum C."/>
            <person name="Haridas S."/>
            <person name="He G."/>
            <person name="LaButti K."/>
            <person name="Lipzen A."/>
            <person name="Mondo S."/>
            <person name="Riley R."/>
            <person name="Salamov A."/>
            <person name="Simmons B.A."/>
            <person name="Magnuson J.K."/>
            <person name="Henrissat B."/>
            <person name="Mortensen U.H."/>
            <person name="Larsen T.O."/>
            <person name="Devries R.P."/>
            <person name="Grigoriev I.V."/>
            <person name="Machida M."/>
            <person name="Baker S.E."/>
            <person name="Andersen M.R."/>
        </authorList>
    </citation>
    <scope>NUCLEOTIDE SEQUENCE [LARGE SCALE GENOMIC DNA]</scope>
    <source>
        <strain evidence="2 3">CBS 117626</strain>
    </source>
</reference>
<accession>A0A5N6UVY2</accession>
<dbReference type="Pfam" id="PF06355">
    <property type="entry name" value="Aegerolysin"/>
    <property type="match status" value="1"/>
</dbReference>
<dbReference type="EMBL" id="ML738624">
    <property type="protein sequence ID" value="KAE8162818.1"/>
    <property type="molecule type" value="Genomic_DNA"/>
</dbReference>
<gene>
    <name evidence="2" type="ORF">BDV40DRAFT_300067</name>
</gene>
<dbReference type="InterPro" id="IPR009413">
    <property type="entry name" value="Aegerolysin-typ"/>
</dbReference>
<dbReference type="AlphaFoldDB" id="A0A5N6UVY2"/>
<evidence type="ECO:0000256" key="1">
    <source>
        <dbReference type="ARBA" id="ARBA00010795"/>
    </source>
</evidence>
<name>A0A5N6UVY2_ASPTM</name>
<sequence>MLGFLSRGKFVDRIDKETEIPPLDHEGEEIRDREFWVYICHREGMAAAEEGSINLVGGDGKRIATLAWEAPRQDTRPNRFDVINEGPGYSVTADEWLREGFEFGTARVQVTSVEE</sequence>
<dbReference type="Proteomes" id="UP000326950">
    <property type="component" value="Unassembled WGS sequence"/>
</dbReference>
<comment type="similarity">
    <text evidence="1">Belongs to the aegerolysin family.</text>
</comment>
<evidence type="ECO:0000313" key="3">
    <source>
        <dbReference type="Proteomes" id="UP000326950"/>
    </source>
</evidence>
<dbReference type="OrthoDB" id="2727348at2759"/>
<dbReference type="Gene3D" id="2.60.270.50">
    <property type="match status" value="1"/>
</dbReference>
<dbReference type="GO" id="GO:0019836">
    <property type="term" value="P:symbiont-mediated hemolysis of host erythrocyte"/>
    <property type="evidence" value="ECO:0007669"/>
    <property type="project" value="InterPro"/>
</dbReference>
<evidence type="ECO:0000313" key="2">
    <source>
        <dbReference type="EMBL" id="KAE8162818.1"/>
    </source>
</evidence>